<dbReference type="RefSeq" id="WP_024035602.1">
    <property type="nucleotide sequence ID" value="NZ_CACRUE010000039.1"/>
</dbReference>
<dbReference type="EMBL" id="CACRUE010000039">
    <property type="protein sequence ID" value="VYU44785.1"/>
    <property type="molecule type" value="Genomic_DNA"/>
</dbReference>
<sequence>MTKTQTPFLVVNPKSYLYGEKSLELAKAADKVAKETGIQIYFTCPFADIRYIKENTENIIVTAQHMDPLTPGRGMGHVLGESLKEAGAGAVFLNHAEHSLTISQLSATINRAKELGLIVIACADSVAEAVAISKLNPEILLAEPTELIGTGTVADDSYMVETIQKLHEANPDVLVMIASGVSTADDVYHILKLGADGTGATSGILNAPSPAGRIQEWADAVIKLQNEQKEGKQYEII</sequence>
<dbReference type="InterPro" id="IPR035990">
    <property type="entry name" value="TIM_sf"/>
</dbReference>
<keyword evidence="1 2" id="KW-0413">Isomerase</keyword>
<dbReference type="PROSITE" id="PS51440">
    <property type="entry name" value="TIM_2"/>
    <property type="match status" value="1"/>
</dbReference>
<organism evidence="2">
    <name type="scientific">Intestinibacter bartlettii</name>
    <dbReference type="NCBI Taxonomy" id="261299"/>
    <lineage>
        <taxon>Bacteria</taxon>
        <taxon>Bacillati</taxon>
        <taxon>Bacillota</taxon>
        <taxon>Clostridia</taxon>
        <taxon>Peptostreptococcales</taxon>
        <taxon>Peptostreptococcaceae</taxon>
        <taxon>Intestinibacter</taxon>
    </lineage>
</organism>
<dbReference type="InterPro" id="IPR013785">
    <property type="entry name" value="Aldolase_TIM"/>
</dbReference>
<name>A0A6N3EWD6_9FIRM</name>
<evidence type="ECO:0000256" key="1">
    <source>
        <dbReference type="ARBA" id="ARBA00023235"/>
    </source>
</evidence>
<dbReference type="SUPFAM" id="SSF51351">
    <property type="entry name" value="Triosephosphate isomerase (TIM)"/>
    <property type="match status" value="1"/>
</dbReference>
<dbReference type="InterPro" id="IPR000652">
    <property type="entry name" value="Triosephosphate_isomerase"/>
</dbReference>
<dbReference type="AlphaFoldDB" id="A0A6N3EWD6"/>
<proteinExistence type="predicted"/>
<accession>A0A6N3EWD6</accession>
<dbReference type="Pfam" id="PF00121">
    <property type="entry name" value="TIM"/>
    <property type="match status" value="1"/>
</dbReference>
<dbReference type="Gene3D" id="3.20.20.70">
    <property type="entry name" value="Aldolase class I"/>
    <property type="match status" value="1"/>
</dbReference>
<protein>
    <submittedName>
        <fullName evidence="2">Triosephosphate isomerase</fullName>
    </submittedName>
</protein>
<gene>
    <name evidence="2" type="ORF">IBLFYP30_02720</name>
</gene>
<dbReference type="NCBIfam" id="NF003302">
    <property type="entry name" value="PRK04302.1"/>
    <property type="match status" value="1"/>
</dbReference>
<evidence type="ECO:0000313" key="2">
    <source>
        <dbReference type="EMBL" id="VYU44785.1"/>
    </source>
</evidence>
<dbReference type="GO" id="GO:0004807">
    <property type="term" value="F:triose-phosphate isomerase activity"/>
    <property type="evidence" value="ECO:0007669"/>
    <property type="project" value="InterPro"/>
</dbReference>
<reference evidence="2" key="1">
    <citation type="submission" date="2019-11" db="EMBL/GenBank/DDBJ databases">
        <authorList>
            <person name="Feng L."/>
        </authorList>
    </citation>
    <scope>NUCLEOTIDE SEQUENCE</scope>
    <source>
        <strain evidence="2">IbartlettiiLFYP30</strain>
    </source>
</reference>